<dbReference type="Gene3D" id="2.40.50.100">
    <property type="match status" value="1"/>
</dbReference>
<organism evidence="13 14">
    <name type="scientific">Niveibacterium umoris</name>
    <dbReference type="NCBI Taxonomy" id="1193620"/>
    <lineage>
        <taxon>Bacteria</taxon>
        <taxon>Pseudomonadati</taxon>
        <taxon>Pseudomonadota</taxon>
        <taxon>Betaproteobacteria</taxon>
        <taxon>Rhodocyclales</taxon>
        <taxon>Rhodocyclaceae</taxon>
        <taxon>Niveibacterium</taxon>
    </lineage>
</organism>
<dbReference type="GO" id="GO:0009306">
    <property type="term" value="P:protein secretion"/>
    <property type="evidence" value="ECO:0007669"/>
    <property type="project" value="InterPro"/>
</dbReference>
<gene>
    <name evidence="13" type="ORF">GGR36_001386</name>
</gene>
<protein>
    <recommendedName>
        <fullName evidence="9">Membrane fusion protein (MFP) family protein</fullName>
    </recommendedName>
</protein>
<feature type="domain" description="AprE-like beta-barrel" evidence="12">
    <location>
        <begin position="369"/>
        <end position="458"/>
    </location>
</feature>
<evidence type="ECO:0000256" key="7">
    <source>
        <dbReference type="ARBA" id="ARBA00022989"/>
    </source>
</evidence>
<comment type="subcellular location">
    <subcellularLocation>
        <location evidence="1 9">Cell inner membrane</location>
        <topology evidence="1 9">Single-pass membrane protein</topology>
    </subcellularLocation>
</comment>
<sequence>MIWKLKLLAWCDILNRYRSVLQTSWTLREELSPPQRSRDEREFLPASLELMETPPSPLPRRMMWTLIALIGFTLAWAFFGRVDIVAVASGKIVPSGYSKTIQSPELAVVRRIHVENGQFVKAGETLVELDATGAESDRDRAMQAWVAARLAAARAATLVEALRRGAAQNVTKGLEGAPLPARWQPEVQREQAVADGLWRELQARLASADAERSQKEAERDTAKELVVKLSQTLPLVAQRASDYKKLVEENFMSYHGYLDREQLRIEMERDLAAQKNKVRELDAGLVLLGRQRESIVAEFRKTQLSDRAAALERAAELEQEHIKNDRRSGLLRVVAPVDGVVQQLAVHTVGGVLKEAEPMMIVVPRQDHLLVEATLENKDIGFVERNQPATVKVETFPYTKYGTLKGVVRHVSTDAIPDQKRGLTYQALVELDQSRMRVGNKDIALTPGMAVSVEIKTGVRTVMEYFLDPLIVHTSESLRER</sequence>
<keyword evidence="8" id="KW-0472">Membrane</keyword>
<evidence type="ECO:0000313" key="13">
    <source>
        <dbReference type="EMBL" id="MBB4012078.1"/>
    </source>
</evidence>
<dbReference type="InterPro" id="IPR058982">
    <property type="entry name" value="Beta-barrel_AprE"/>
</dbReference>
<dbReference type="Proteomes" id="UP000561045">
    <property type="component" value="Unassembled WGS sequence"/>
</dbReference>
<dbReference type="Gene3D" id="2.40.30.170">
    <property type="match status" value="1"/>
</dbReference>
<evidence type="ECO:0000313" key="14">
    <source>
        <dbReference type="Proteomes" id="UP000561045"/>
    </source>
</evidence>
<evidence type="ECO:0000256" key="1">
    <source>
        <dbReference type="ARBA" id="ARBA00004377"/>
    </source>
</evidence>
<evidence type="ECO:0000256" key="6">
    <source>
        <dbReference type="ARBA" id="ARBA00022692"/>
    </source>
</evidence>
<dbReference type="NCBIfam" id="TIGR01843">
    <property type="entry name" value="type_I_hlyD"/>
    <property type="match status" value="1"/>
</dbReference>
<keyword evidence="10" id="KW-0175">Coiled coil</keyword>
<evidence type="ECO:0000259" key="12">
    <source>
        <dbReference type="Pfam" id="PF26002"/>
    </source>
</evidence>
<dbReference type="Pfam" id="PF25988">
    <property type="entry name" value="HH_CyaD"/>
    <property type="match status" value="1"/>
</dbReference>
<feature type="domain" description="CyaD-like alpha-helical hairpin" evidence="11">
    <location>
        <begin position="130"/>
        <end position="331"/>
    </location>
</feature>
<dbReference type="InterPro" id="IPR010129">
    <property type="entry name" value="T1SS_HlyD"/>
</dbReference>
<accession>A0A840BKH0</accession>
<evidence type="ECO:0000256" key="2">
    <source>
        <dbReference type="ARBA" id="ARBA00009477"/>
    </source>
</evidence>
<dbReference type="PRINTS" id="PR01490">
    <property type="entry name" value="RTXTOXIND"/>
</dbReference>
<keyword evidence="4 9" id="KW-1003">Cell membrane</keyword>
<evidence type="ECO:0000256" key="10">
    <source>
        <dbReference type="SAM" id="Coils"/>
    </source>
</evidence>
<keyword evidence="6" id="KW-0812">Transmembrane</keyword>
<feature type="coiled-coil region" evidence="10">
    <location>
        <begin position="198"/>
        <end position="225"/>
    </location>
</feature>
<dbReference type="GO" id="GO:0005886">
    <property type="term" value="C:plasma membrane"/>
    <property type="evidence" value="ECO:0007669"/>
    <property type="project" value="UniProtKB-SubCell"/>
</dbReference>
<dbReference type="InterPro" id="IPR006144">
    <property type="entry name" value="Secretion_HlyD_CS"/>
</dbReference>
<comment type="caution">
    <text evidence="13">The sequence shown here is derived from an EMBL/GenBank/DDBJ whole genome shotgun (WGS) entry which is preliminary data.</text>
</comment>
<evidence type="ECO:0000256" key="4">
    <source>
        <dbReference type="ARBA" id="ARBA00022475"/>
    </source>
</evidence>
<keyword evidence="14" id="KW-1185">Reference proteome</keyword>
<dbReference type="PANTHER" id="PTHR30386">
    <property type="entry name" value="MEMBRANE FUSION SUBUNIT OF EMRAB-TOLC MULTIDRUG EFFLUX PUMP"/>
    <property type="match status" value="1"/>
</dbReference>
<evidence type="ECO:0000256" key="8">
    <source>
        <dbReference type="ARBA" id="ARBA00023136"/>
    </source>
</evidence>
<dbReference type="Pfam" id="PF26002">
    <property type="entry name" value="Beta-barrel_AprE"/>
    <property type="match status" value="1"/>
</dbReference>
<evidence type="ECO:0000256" key="9">
    <source>
        <dbReference type="RuleBase" id="RU365093"/>
    </source>
</evidence>
<evidence type="ECO:0000256" key="5">
    <source>
        <dbReference type="ARBA" id="ARBA00022519"/>
    </source>
</evidence>
<dbReference type="PANTHER" id="PTHR30386:SF27">
    <property type="entry name" value="MEMBRANE FUSION PROTEIN (MFP) FAMILY PROTEIN"/>
    <property type="match status" value="1"/>
</dbReference>
<proteinExistence type="inferred from homology"/>
<dbReference type="InterPro" id="IPR059040">
    <property type="entry name" value="HH_CyaD-like"/>
</dbReference>
<evidence type="ECO:0000259" key="11">
    <source>
        <dbReference type="Pfam" id="PF25988"/>
    </source>
</evidence>
<dbReference type="PROSITE" id="PS00543">
    <property type="entry name" value="HLYD_FAMILY"/>
    <property type="match status" value="1"/>
</dbReference>
<keyword evidence="3 9" id="KW-0813">Transport</keyword>
<dbReference type="InterPro" id="IPR050739">
    <property type="entry name" value="MFP"/>
</dbReference>
<keyword evidence="7" id="KW-1133">Transmembrane helix</keyword>
<dbReference type="AlphaFoldDB" id="A0A840BKH0"/>
<dbReference type="RefSeq" id="WP_183633501.1">
    <property type="nucleotide sequence ID" value="NZ_BAABLE010000011.1"/>
</dbReference>
<name>A0A840BKH0_9RHOO</name>
<comment type="similarity">
    <text evidence="2 9">Belongs to the membrane fusion protein (MFP) (TC 8.A.1) family.</text>
</comment>
<evidence type="ECO:0000256" key="3">
    <source>
        <dbReference type="ARBA" id="ARBA00022448"/>
    </source>
</evidence>
<keyword evidence="5 9" id="KW-0997">Cell inner membrane</keyword>
<dbReference type="EMBL" id="JACIET010000001">
    <property type="protein sequence ID" value="MBB4012078.1"/>
    <property type="molecule type" value="Genomic_DNA"/>
</dbReference>
<reference evidence="13 14" key="1">
    <citation type="submission" date="2020-08" db="EMBL/GenBank/DDBJ databases">
        <title>Genomic Encyclopedia of Type Strains, Phase IV (KMG-IV): sequencing the most valuable type-strain genomes for metagenomic binning, comparative biology and taxonomic classification.</title>
        <authorList>
            <person name="Goeker M."/>
        </authorList>
    </citation>
    <scope>NUCLEOTIDE SEQUENCE [LARGE SCALE GENOMIC DNA]</scope>
    <source>
        <strain evidence="13 14">DSM 106739</strain>
    </source>
</reference>